<dbReference type="PROSITE" id="PS51117">
    <property type="entry name" value="LAMININ_NTER"/>
    <property type="match status" value="1"/>
</dbReference>
<feature type="domain" description="Laminin EGF-like" evidence="11">
    <location>
        <begin position="866"/>
        <end position="913"/>
    </location>
</feature>
<dbReference type="FunFam" id="2.10.25.10:FF:000074">
    <property type="entry name" value="Laminin subunit alpha"/>
    <property type="match status" value="1"/>
</dbReference>
<dbReference type="Ensembl" id="ENSTRUT00000082008.1">
    <property type="protein sequence ID" value="ENSTRUP00000064997.1"/>
    <property type="gene ID" value="ENSTRUG00000021486.2"/>
</dbReference>
<dbReference type="OMA" id="VESCEPY"/>
<keyword evidence="14" id="KW-1185">Reference proteome</keyword>
<feature type="disulfide bond" evidence="10">
    <location>
        <begin position="838"/>
        <end position="847"/>
    </location>
</feature>
<evidence type="ECO:0000256" key="9">
    <source>
        <dbReference type="ARBA" id="ARBA00023292"/>
    </source>
</evidence>
<evidence type="ECO:0000256" key="2">
    <source>
        <dbReference type="ARBA" id="ARBA00004302"/>
    </source>
</evidence>
<keyword evidence="6" id="KW-0272">Extracellular matrix</keyword>
<dbReference type="SMART" id="SM00181">
    <property type="entry name" value="EGF"/>
    <property type="match status" value="6"/>
</dbReference>
<dbReference type="SMART" id="SM00180">
    <property type="entry name" value="EGF_Lam"/>
    <property type="match status" value="11"/>
</dbReference>
<keyword evidence="9 10" id="KW-0424">Laminin EGF-like domain</keyword>
<dbReference type="Pfam" id="PF00053">
    <property type="entry name" value="EGF_laminin"/>
    <property type="match status" value="9"/>
</dbReference>
<dbReference type="CDD" id="cd00055">
    <property type="entry name" value="EGF_Lam"/>
    <property type="match status" value="8"/>
</dbReference>
<dbReference type="PANTHER" id="PTHR10574:SF240">
    <property type="entry name" value="LAMININ SUBUNIT GAMMA-3"/>
    <property type="match status" value="1"/>
</dbReference>
<feature type="disulfide bond" evidence="10">
    <location>
        <begin position="673"/>
        <end position="682"/>
    </location>
</feature>
<dbReference type="FunFam" id="2.10.25.10:FF:000769">
    <property type="entry name" value="Laminin subunit gamma-1"/>
    <property type="match status" value="1"/>
</dbReference>
<comment type="subcellular location">
    <subcellularLocation>
        <location evidence="2">Secreted</location>
        <location evidence="2">Extracellular space</location>
        <location evidence="2">Extracellular matrix</location>
        <location evidence="2">Basement membrane</location>
    </subcellularLocation>
</comment>
<gene>
    <name evidence="13" type="primary">lamc3</name>
</gene>
<reference evidence="13" key="2">
    <citation type="submission" date="2025-08" db="UniProtKB">
        <authorList>
            <consortium name="Ensembl"/>
        </authorList>
    </citation>
    <scope>IDENTIFICATION</scope>
</reference>
<dbReference type="GO" id="GO:0009888">
    <property type="term" value="P:tissue development"/>
    <property type="evidence" value="ECO:0007669"/>
    <property type="project" value="TreeGrafter"/>
</dbReference>
<feature type="domain" description="Laminin EGF-like" evidence="11">
    <location>
        <begin position="359"/>
        <end position="405"/>
    </location>
</feature>
<evidence type="ECO:0000313" key="13">
    <source>
        <dbReference type="Ensembl" id="ENSTRUP00000064997.1"/>
    </source>
</evidence>
<dbReference type="InterPro" id="IPR000742">
    <property type="entry name" value="EGF"/>
</dbReference>
<keyword evidence="6" id="KW-0084">Basement membrane</keyword>
<dbReference type="FunFam" id="2.10.25.10:FF:000163">
    <property type="entry name" value="laminin subunit gamma-1"/>
    <property type="match status" value="1"/>
</dbReference>
<dbReference type="FunFam" id="2.10.25.10:FF:000051">
    <property type="entry name" value="Laminin subunit alpha 4"/>
    <property type="match status" value="1"/>
</dbReference>
<evidence type="ECO:0000256" key="4">
    <source>
        <dbReference type="ARBA" id="ARBA00022729"/>
    </source>
</evidence>
<feature type="disulfide bond" evidence="10">
    <location>
        <begin position="379"/>
        <end position="388"/>
    </location>
</feature>
<evidence type="ECO:0000256" key="10">
    <source>
        <dbReference type="PROSITE-ProRule" id="PRU00460"/>
    </source>
</evidence>
<dbReference type="GO" id="GO:0005604">
    <property type="term" value="C:basement membrane"/>
    <property type="evidence" value="ECO:0007669"/>
    <property type="project" value="UniProtKB-SubCell"/>
</dbReference>
<keyword evidence="5" id="KW-0677">Repeat</keyword>
<feature type="disulfide bond" evidence="10">
    <location>
        <begin position="914"/>
        <end position="926"/>
    </location>
</feature>
<evidence type="ECO:0000256" key="1">
    <source>
        <dbReference type="ARBA" id="ARBA00002418"/>
    </source>
</evidence>
<dbReference type="PROSITE" id="PS01248">
    <property type="entry name" value="EGF_LAM_1"/>
    <property type="match status" value="5"/>
</dbReference>
<feature type="disulfide bond" evidence="10">
    <location>
        <begin position="783"/>
        <end position="792"/>
    </location>
</feature>
<feature type="domain" description="Laminin EGF-like" evidence="11">
    <location>
        <begin position="815"/>
        <end position="865"/>
    </location>
</feature>
<keyword evidence="3" id="KW-0964">Secreted</keyword>
<dbReference type="Gene3D" id="2.60.120.260">
    <property type="entry name" value="Galactose-binding domain-like"/>
    <property type="match status" value="1"/>
</dbReference>
<evidence type="ECO:0000256" key="5">
    <source>
        <dbReference type="ARBA" id="ARBA00022737"/>
    </source>
</evidence>
<feature type="disulfide bond" evidence="10">
    <location>
        <begin position="359"/>
        <end position="371"/>
    </location>
</feature>
<dbReference type="InterPro" id="IPR008211">
    <property type="entry name" value="Laminin_N"/>
</dbReference>
<keyword evidence="7 10" id="KW-1015">Disulfide bond</keyword>
<feature type="disulfide bond" evidence="10">
    <location>
        <begin position="934"/>
        <end position="943"/>
    </location>
</feature>
<reference evidence="13" key="3">
    <citation type="submission" date="2025-09" db="UniProtKB">
        <authorList>
            <consortium name="Ensembl"/>
        </authorList>
    </citation>
    <scope>IDENTIFICATION</scope>
</reference>
<evidence type="ECO:0000259" key="12">
    <source>
        <dbReference type="PROSITE" id="PS51117"/>
    </source>
</evidence>
<feature type="domain" description="Laminin EGF-like" evidence="11">
    <location>
        <begin position="656"/>
        <end position="703"/>
    </location>
</feature>
<dbReference type="GeneTree" id="ENSGT00940000166104"/>
<organism evidence="13 14">
    <name type="scientific">Takifugu rubripes</name>
    <name type="common">Japanese pufferfish</name>
    <name type="synonym">Fugu rubripes</name>
    <dbReference type="NCBI Taxonomy" id="31033"/>
    <lineage>
        <taxon>Eukaryota</taxon>
        <taxon>Metazoa</taxon>
        <taxon>Chordata</taxon>
        <taxon>Craniata</taxon>
        <taxon>Vertebrata</taxon>
        <taxon>Euteleostomi</taxon>
        <taxon>Actinopterygii</taxon>
        <taxon>Neopterygii</taxon>
        <taxon>Teleostei</taxon>
        <taxon>Neoteleostei</taxon>
        <taxon>Acanthomorphata</taxon>
        <taxon>Eupercaria</taxon>
        <taxon>Tetraodontiformes</taxon>
        <taxon>Tetradontoidea</taxon>
        <taxon>Tetraodontidae</taxon>
        <taxon>Takifugu</taxon>
    </lineage>
</organism>
<evidence type="ECO:0000256" key="6">
    <source>
        <dbReference type="ARBA" id="ARBA00022869"/>
    </source>
</evidence>
<feature type="disulfide bond" evidence="10">
    <location>
        <begin position="868"/>
        <end position="885"/>
    </location>
</feature>
<feature type="domain" description="Laminin EGF-like" evidence="11">
    <location>
        <begin position="406"/>
        <end position="455"/>
    </location>
</feature>
<dbReference type="SMART" id="SM00136">
    <property type="entry name" value="LamNT"/>
    <property type="match status" value="1"/>
</dbReference>
<evidence type="ECO:0000259" key="11">
    <source>
        <dbReference type="PROSITE" id="PS50027"/>
    </source>
</evidence>
<evidence type="ECO:0000313" key="14">
    <source>
        <dbReference type="Proteomes" id="UP000005226"/>
    </source>
</evidence>
<dbReference type="PROSITE" id="PS50027">
    <property type="entry name" value="EGF_LAM_2"/>
    <property type="match status" value="7"/>
</dbReference>
<dbReference type="FunFam" id="2.10.25.10:FF:000166">
    <property type="entry name" value="laminin subunit gamma-1"/>
    <property type="match status" value="1"/>
</dbReference>
<dbReference type="PRINTS" id="PR00011">
    <property type="entry name" value="EGFLAMININ"/>
</dbReference>
<feature type="disulfide bond" evidence="10">
    <location>
        <begin position="887"/>
        <end position="896"/>
    </location>
</feature>
<feature type="disulfide bond" evidence="10">
    <location>
        <begin position="426"/>
        <end position="435"/>
    </location>
</feature>
<dbReference type="FunFam" id="2.10.25.10:FF:000090">
    <property type="entry name" value="laminin subunit alpha"/>
    <property type="match status" value="1"/>
</dbReference>
<dbReference type="InterPro" id="IPR050440">
    <property type="entry name" value="Laminin/Netrin_ECM"/>
</dbReference>
<name>A0A674MVC1_TAKRU</name>
<feature type="domain" description="Laminin EGF-like" evidence="11">
    <location>
        <begin position="914"/>
        <end position="961"/>
    </location>
</feature>
<accession>A0A674MVC1</accession>
<dbReference type="FunFam" id="2.60.120.260:FF:000018">
    <property type="entry name" value="Laminin subunit gamma 1"/>
    <property type="match status" value="1"/>
</dbReference>
<dbReference type="Pfam" id="PF00055">
    <property type="entry name" value="Laminin_N"/>
    <property type="match status" value="1"/>
</dbReference>
<dbReference type="Gene3D" id="2.10.25.10">
    <property type="entry name" value="Laminin"/>
    <property type="match status" value="10"/>
</dbReference>
<keyword evidence="8" id="KW-0325">Glycoprotein</keyword>
<comment type="caution">
    <text evidence="10">Lacks conserved residue(s) required for the propagation of feature annotation.</text>
</comment>
<dbReference type="GO" id="GO:0009887">
    <property type="term" value="P:animal organ morphogenesis"/>
    <property type="evidence" value="ECO:0007669"/>
    <property type="project" value="TreeGrafter"/>
</dbReference>
<dbReference type="InterPro" id="IPR002049">
    <property type="entry name" value="LE_dom"/>
</dbReference>
<dbReference type="Proteomes" id="UP000005226">
    <property type="component" value="Chromosome 6"/>
</dbReference>
<feature type="domain" description="Laminin N-terminal" evidence="12">
    <location>
        <begin position="10"/>
        <end position="246"/>
    </location>
</feature>
<dbReference type="PANTHER" id="PTHR10574">
    <property type="entry name" value="NETRIN/LAMININ-RELATED"/>
    <property type="match status" value="1"/>
</dbReference>
<dbReference type="FunFam" id="2.10.25.10:FF:000188">
    <property type="entry name" value="Laminin subunit gamma 2"/>
    <property type="match status" value="1"/>
</dbReference>
<proteinExistence type="predicted"/>
<dbReference type="InterPro" id="IPR056863">
    <property type="entry name" value="LMN_ATRN_NET-like_EGF"/>
</dbReference>
<dbReference type="FunFam" id="2.10.25.10:FF:000105">
    <property type="entry name" value="laminin subunit gamma-1"/>
    <property type="match status" value="1"/>
</dbReference>
<feature type="disulfide bond" evidence="10">
    <location>
        <begin position="866"/>
        <end position="878"/>
    </location>
</feature>
<evidence type="ECO:0000256" key="8">
    <source>
        <dbReference type="ARBA" id="ARBA00023180"/>
    </source>
</evidence>
<dbReference type="SUPFAM" id="SSF57196">
    <property type="entry name" value="EGF/Laminin"/>
    <property type="match status" value="11"/>
</dbReference>
<dbReference type="FunFam" id="2.10.25.10:FF:000067">
    <property type="entry name" value="Laminin subunit gamma 1"/>
    <property type="match status" value="1"/>
</dbReference>
<comment type="function">
    <text evidence="1">Binding to cells via a high affinity receptor, laminin is thought to mediate the attachment, migration and organization of cells into tissues during embryonic development by interacting with other extracellular matrix components.</text>
</comment>
<dbReference type="Pfam" id="PF24973">
    <property type="entry name" value="EGF_LMN_ATRN"/>
    <property type="match status" value="2"/>
</dbReference>
<sequence length="1072" mass="116637">MDACYDEEGTPSRCMPKFENIAFNRTVVVSNVCGSPPEEFCMQTGSTRSCHQCDAADPERSHNAPLLTDFHRNEESTWWQSQSMYFGIQHPNSVNLTLHLGKAFEITYVRLKFYTSRPESFAIYKRTQEEGPWLPYQYYSASCKKTYGKQANAYIRPGDDERSALCTDEFSDISPLTGGNVAFSTLEGRPSAYNFDQSLLLQEWVTATDLLISLDRLNTFGDEFFKDPKVLRSYFYGISDFSVGGRCKCNGHASECSEGEQGRLLCVCQHHTAGDDCQRCHPFYQDRPWARATGDSANECLICNCSGRSDQCVFDAEQYRSTGSGGRCLSCRDLTDGPHCERCRENHYRTSAEEPCLPCICNINGSVSLQCDAEGKCACRTGVTGEKCDKCAAGFHSLGPAGCRPCECDPSGSVGDCSPSDGGCDCKANVEGQSCGRCKPGFYNLRGVNPEGCQACFCFGHSLACSSSSHHVVANITSDFLEGKTQQDQVSSLWTAIPCTHIISSAFPSCSEKRKICLFPPLIAVGVSRRSYNQNKRLINRPKNEIHVLEMLHGLPGFLSFRLHEQEGFEPALSAFEFQTFLYNLTDLRISNAGGRNCDVTLISAAISDKLSGPHARWVESCTCPPGFAGQFCEQCAPGFTRQDPGGGPLSPCVPCNCHQHGTCHQETGVCNCSDFTAGKACERCLEGYYGNALIGMPGDCQPCPCPDQSSCAQIVSTGQVVCTNCPRGQTGMRCQLCEDGYYGDPLGRSGAARPCERCDCNGNVDPNALGVCDHASGRCLKCLGHTEGHHCERCQRGFYGDALDPTAGKKCKPCSCHPAGTSGDVSECHPQTGRCRCLAHVTGRVCASCEVGFFNLQPGVGCERCQCNPVGSSSPACHPITGQCVCRAGVEGTLCHTCRTGFFGFSSRGCRACNCDPMGSVSMQCHNNGTCRCRRGFVGYKCDKCELNYFHNRATHQCEECPVCYGLVQKQVSPQRKRFSVESNVHLSSSSSSPSSLCPFRAVTSIHVLTYIPFTLPSILGAHKHLPNALEDFLAFQGTQTGLNPPAVSHPPPPVAVQDARKQATRCKMAC</sequence>
<dbReference type="AlphaFoldDB" id="A0A674MVC1"/>
<keyword evidence="4" id="KW-0732">Signal</keyword>
<evidence type="ECO:0000256" key="7">
    <source>
        <dbReference type="ARBA" id="ARBA00023157"/>
    </source>
</evidence>
<feature type="domain" description="Laminin EGF-like" evidence="11">
    <location>
        <begin position="759"/>
        <end position="814"/>
    </location>
</feature>
<dbReference type="GO" id="GO:0005576">
    <property type="term" value="C:extracellular region"/>
    <property type="evidence" value="ECO:0007669"/>
    <property type="project" value="UniProtKB-ARBA"/>
</dbReference>
<reference evidence="13 14" key="1">
    <citation type="journal article" date="2011" name="Genome Biol. Evol.">
        <title>Integration of the genetic map and genome assembly of fugu facilitates insights into distinct features of genome evolution in teleosts and mammals.</title>
        <authorList>
            <person name="Kai W."/>
            <person name="Kikuchi K."/>
            <person name="Tohari S."/>
            <person name="Chew A.K."/>
            <person name="Tay A."/>
            <person name="Fujiwara A."/>
            <person name="Hosoya S."/>
            <person name="Suetake H."/>
            <person name="Naruse K."/>
            <person name="Brenner S."/>
            <person name="Suzuki Y."/>
            <person name="Venkatesh B."/>
        </authorList>
    </citation>
    <scope>NUCLEOTIDE SEQUENCE [LARGE SCALE GENOMIC DNA]</scope>
</reference>
<protein>
    <submittedName>
        <fullName evidence="13">Laminin, gamma 3</fullName>
    </submittedName>
</protein>
<evidence type="ECO:0000256" key="3">
    <source>
        <dbReference type="ARBA" id="ARBA00022525"/>
    </source>
</evidence>